<dbReference type="AlphaFoldDB" id="A0A2P6TZ54"/>
<dbReference type="EMBL" id="LHPG02000004">
    <property type="protein sequence ID" value="PRW59344.1"/>
    <property type="molecule type" value="Genomic_DNA"/>
</dbReference>
<feature type="region of interest" description="Disordered" evidence="3">
    <location>
        <begin position="1"/>
        <end position="33"/>
    </location>
</feature>
<dbReference type="Gene3D" id="2.20.25.20">
    <property type="match status" value="1"/>
</dbReference>
<dbReference type="PRINTS" id="PR00472">
    <property type="entry name" value="CASNKINASEII"/>
</dbReference>
<feature type="compositionally biased region" description="Basic and acidic residues" evidence="3">
    <location>
        <begin position="1"/>
        <end position="17"/>
    </location>
</feature>
<sequence>MASHHDAAAMSEDKQAEELLSESGSDDSDAAEGSEEEVGSWISWFCSLKGNEFFCEVAEDYIQDDFNLSGLSSQVPYYDYALDLILDSESLQNEVLTEQAQEMVEEAAEILYGLIHARYILTSRGLSAMCDKFKNCDFGRCPRVYCNGQACLPVGLSDIPRQSTVKLFCPKCEDVYYPRSKYHGNLDGAYFGTTFAHLFQLTYPQLRPAKPTDHYVPKVFGFKIHPSAFEQQSAKRSGSGAVAAAAVRGDSTRRPNGTTHDEQQQQQQQPAAEQQQQQQQQQQQPDGGNAKS</sequence>
<dbReference type="GO" id="GO:0019887">
    <property type="term" value="F:protein kinase regulator activity"/>
    <property type="evidence" value="ECO:0007669"/>
    <property type="project" value="InterPro"/>
</dbReference>
<name>A0A2P6TZ54_CHLSO</name>
<dbReference type="Pfam" id="PF01214">
    <property type="entry name" value="CK_II_beta"/>
    <property type="match status" value="1"/>
</dbReference>
<comment type="subunit">
    <text evidence="2">Tetramer of two alpha and two beta subunits.</text>
</comment>
<dbReference type="PANTHER" id="PTHR11740:SF0">
    <property type="entry name" value="CASEIN KINASE II SUBUNIT BETA"/>
    <property type="match status" value="1"/>
</dbReference>
<keyword evidence="4" id="KW-0808">Transferase</keyword>
<evidence type="ECO:0000313" key="5">
    <source>
        <dbReference type="Proteomes" id="UP000239899"/>
    </source>
</evidence>
<dbReference type="PROSITE" id="PS01101">
    <property type="entry name" value="CK2_BETA"/>
    <property type="match status" value="1"/>
</dbReference>
<dbReference type="GO" id="GO:0016301">
    <property type="term" value="F:kinase activity"/>
    <property type="evidence" value="ECO:0007669"/>
    <property type="project" value="UniProtKB-KW"/>
</dbReference>
<keyword evidence="5" id="KW-1185">Reference proteome</keyword>
<dbReference type="PANTHER" id="PTHR11740">
    <property type="entry name" value="CASEIN KINASE II SUBUNIT BETA"/>
    <property type="match status" value="1"/>
</dbReference>
<dbReference type="FunFam" id="1.10.1820.10:FF:000005">
    <property type="entry name" value="Casein kinase II subunit beta"/>
    <property type="match status" value="1"/>
</dbReference>
<feature type="region of interest" description="Disordered" evidence="3">
    <location>
        <begin position="231"/>
        <end position="292"/>
    </location>
</feature>
<dbReference type="STRING" id="3076.A0A2P6TZ54"/>
<dbReference type="SMART" id="SM01085">
    <property type="entry name" value="CK_II_beta"/>
    <property type="match status" value="1"/>
</dbReference>
<dbReference type="OrthoDB" id="3971593at2759"/>
<dbReference type="InterPro" id="IPR035991">
    <property type="entry name" value="Casein_kinase_II_beta-like"/>
</dbReference>
<evidence type="ECO:0000256" key="1">
    <source>
        <dbReference type="ARBA" id="ARBA00006941"/>
    </source>
</evidence>
<reference evidence="4 5" key="1">
    <citation type="journal article" date="2018" name="Plant J.">
        <title>Genome sequences of Chlorella sorokiniana UTEX 1602 and Micractinium conductrix SAG 241.80: implications to maltose excretion by a green alga.</title>
        <authorList>
            <person name="Arriola M.B."/>
            <person name="Velmurugan N."/>
            <person name="Zhang Y."/>
            <person name="Plunkett M.H."/>
            <person name="Hondzo H."/>
            <person name="Barney B.M."/>
        </authorList>
    </citation>
    <scope>NUCLEOTIDE SEQUENCE [LARGE SCALE GENOMIC DNA]</scope>
    <source>
        <strain evidence="5">UTEX 1602</strain>
    </source>
</reference>
<comment type="similarity">
    <text evidence="1 2">Belongs to the casein kinase 2 subunit beta family.</text>
</comment>
<comment type="caution">
    <text evidence="4">The sequence shown here is derived from an EMBL/GenBank/DDBJ whole genome shotgun (WGS) entry which is preliminary data.</text>
</comment>
<protein>
    <recommendedName>
        <fullName evidence="2">Casein kinase II subunit beta</fullName>
        <shortName evidence="2">CK II beta</shortName>
    </recommendedName>
</protein>
<keyword evidence="4" id="KW-0418">Kinase</keyword>
<accession>A0A2P6TZ54</accession>
<dbReference type="Proteomes" id="UP000239899">
    <property type="component" value="Unassembled WGS sequence"/>
</dbReference>
<dbReference type="FunFam" id="2.20.25.20:FF:000001">
    <property type="entry name" value="Casein kinase II subunit beta"/>
    <property type="match status" value="1"/>
</dbReference>
<organism evidence="4 5">
    <name type="scientific">Chlorella sorokiniana</name>
    <name type="common">Freshwater green alga</name>
    <dbReference type="NCBI Taxonomy" id="3076"/>
    <lineage>
        <taxon>Eukaryota</taxon>
        <taxon>Viridiplantae</taxon>
        <taxon>Chlorophyta</taxon>
        <taxon>core chlorophytes</taxon>
        <taxon>Trebouxiophyceae</taxon>
        <taxon>Chlorellales</taxon>
        <taxon>Chlorellaceae</taxon>
        <taxon>Chlorella clade</taxon>
        <taxon>Chlorella</taxon>
    </lineage>
</organism>
<feature type="compositionally biased region" description="Low complexity" evidence="3">
    <location>
        <begin position="234"/>
        <end position="249"/>
    </location>
</feature>
<feature type="compositionally biased region" description="Low complexity" evidence="3">
    <location>
        <begin position="264"/>
        <end position="285"/>
    </location>
</feature>
<dbReference type="InterPro" id="IPR000704">
    <property type="entry name" value="Casein_kinase_II_reg-sub"/>
</dbReference>
<evidence type="ECO:0000256" key="2">
    <source>
        <dbReference type="RuleBase" id="RU361268"/>
    </source>
</evidence>
<dbReference type="SUPFAM" id="SSF57798">
    <property type="entry name" value="Casein kinase II beta subunit"/>
    <property type="match status" value="1"/>
</dbReference>
<dbReference type="GO" id="GO:0005737">
    <property type="term" value="C:cytoplasm"/>
    <property type="evidence" value="ECO:0007669"/>
    <property type="project" value="TreeGrafter"/>
</dbReference>
<feature type="compositionally biased region" description="Acidic residues" evidence="3">
    <location>
        <begin position="24"/>
        <end position="33"/>
    </location>
</feature>
<dbReference type="InterPro" id="IPR016149">
    <property type="entry name" value="Casein_kin_II_reg-sub_N"/>
</dbReference>
<proteinExistence type="inferred from homology"/>
<evidence type="ECO:0000313" key="4">
    <source>
        <dbReference type="EMBL" id="PRW59344.1"/>
    </source>
</evidence>
<dbReference type="Gene3D" id="1.10.1820.10">
    <property type="entry name" value="protein kinase ck2 holoenzyme, chain C, domain 1"/>
    <property type="match status" value="1"/>
</dbReference>
<comment type="function">
    <text evidence="2">Plays a complex role in regulating the basal catalytic activity of the alpha subunit.</text>
</comment>
<gene>
    <name evidence="4" type="ORF">C2E21_2374</name>
</gene>
<dbReference type="GO" id="GO:0005956">
    <property type="term" value="C:protein kinase CK2 complex"/>
    <property type="evidence" value="ECO:0007669"/>
    <property type="project" value="UniProtKB-UniRule"/>
</dbReference>
<evidence type="ECO:0000256" key="3">
    <source>
        <dbReference type="SAM" id="MobiDB-lite"/>
    </source>
</evidence>